<evidence type="ECO:0000313" key="14">
    <source>
        <dbReference type="Proteomes" id="UP000653454"/>
    </source>
</evidence>
<evidence type="ECO:0000256" key="2">
    <source>
        <dbReference type="ARBA" id="ARBA00005785"/>
    </source>
</evidence>
<dbReference type="Pfam" id="PF17877">
    <property type="entry name" value="Dis3l2_C_term"/>
    <property type="match status" value="1"/>
</dbReference>
<keyword evidence="4" id="KW-0540">Nuclease</keyword>
<name>A0A8S4D2C9_PLUXY</name>
<evidence type="ECO:0000313" key="13">
    <source>
        <dbReference type="EMBL" id="CAG9088048.1"/>
    </source>
</evidence>
<dbReference type="InterPro" id="IPR033771">
    <property type="entry name" value="Rrp44_CSD1"/>
</dbReference>
<sequence>MSNLRDNLPDKSVDGSKPSTSAFRPKGSIINMKQKIGSPSKSPAKQKNPPASPRQKKPKDSKVVTQTTTNTSIDDMTAQAANINIDTGVVINNETAQSRAPKGKHAKKKENLKKLQLQMPTLPPQGIANIVQSTAPANMIHTQQQVQDFFSKNIGPLYASTTPRYLENLHHHPQYQFMYGAQAQPQLQRRSIPNTPILMQEPRSPQYLNNALQHPLLSKSFSTGGRDPSAITLEKLVASNLVAPQIHPYALLLGQAAAAAAASRQQQEKTKSSPKRNRNRNKNKNKESEPKEEKTFEAYLTPEQVEEGLKNNEFIEGLIRINPKMFTHAYLSGTDRSEQDVLIDGVRNRNRALEGDLVVAKLLPDSDSEDGKENKQKKGKVVFIKEKNHTRTCIGTLKLMPDRNRQKAIFLPRDHRVPRLNIPCTSWPTNFYFEEKRYENTLFLAKILDWTDTRFAVGTISCFIGQSGDMESESRAILAQNDLDVTPFGPNVRDLYPRLDYTIPEEEIKLREDCRKLCIFSIDPHNCRDIDDAVSCRELENGNYEIGVHISDVAHFLTENTILDEKVSEKATTIYLVEKAYHMLPDDLCMLCSLFPGVDKLAFSVFWEITKDAKVLKHRFAKTVIHSCAQLSYEHAQAVLDGKEDAQKDFPEIYNGFQYSDIHKVIKTLGSISAIFRKNRFDGGALRIDQPKVAFQLSPTNGLPDSYYIYESKQSHQLIEEFMLLANMTVANRIYEDHPTLAFLRCHPEPSLYMLRQLAKALAPMGIDLDITSAGELHRSLLPYVGPDNTDRGKAMVLNMLCAKPMTRAKYFCANGCDDEDFRHYALNVPLYTHFTSPIRRYADIMVHRLLAASLNYRETPKWDVDRVRAIAAQCNKQKYNAKKAGEMSTELYTLKYIEMHSPLVTEAVVVEVKEKYIDVIVVSVGLNRRIFFNNDFPGEYNCIKNDAGAKLSKMELTWKATETSPAVKQVIEVFSILQVEMHKGDEMVKVETKLVRPK</sequence>
<dbReference type="Pfam" id="PF17849">
    <property type="entry name" value="OB_Dis3"/>
    <property type="match status" value="1"/>
</dbReference>
<evidence type="ECO:0000256" key="8">
    <source>
        <dbReference type="ARBA" id="ARBA00022842"/>
    </source>
</evidence>
<dbReference type="InterPro" id="IPR041093">
    <property type="entry name" value="Dis3l2-like_C"/>
</dbReference>
<dbReference type="GO" id="GO:0046872">
    <property type="term" value="F:metal ion binding"/>
    <property type="evidence" value="ECO:0007669"/>
    <property type="project" value="UniProtKB-KW"/>
</dbReference>
<dbReference type="Gene3D" id="2.40.50.140">
    <property type="entry name" value="Nucleic acid-binding proteins"/>
    <property type="match status" value="1"/>
</dbReference>
<accession>A0A8S4D2C9</accession>
<keyword evidence="14" id="KW-1185">Reference proteome</keyword>
<dbReference type="Pfam" id="PF17216">
    <property type="entry name" value="Rrp44_CSD1"/>
    <property type="match status" value="1"/>
</dbReference>
<evidence type="ECO:0000259" key="12">
    <source>
        <dbReference type="SMART" id="SM00955"/>
    </source>
</evidence>
<dbReference type="AlphaFoldDB" id="A0A8S4D2C9"/>
<keyword evidence="5" id="KW-0479">Metal-binding</keyword>
<evidence type="ECO:0000256" key="11">
    <source>
        <dbReference type="SAM" id="MobiDB-lite"/>
    </source>
</evidence>
<evidence type="ECO:0000256" key="7">
    <source>
        <dbReference type="ARBA" id="ARBA00022839"/>
    </source>
</evidence>
<dbReference type="EMBL" id="CAJHNJ030000001">
    <property type="protein sequence ID" value="CAG9088048.1"/>
    <property type="molecule type" value="Genomic_DNA"/>
</dbReference>
<evidence type="ECO:0000256" key="1">
    <source>
        <dbReference type="ARBA" id="ARBA00004496"/>
    </source>
</evidence>
<keyword evidence="8" id="KW-0460">Magnesium</keyword>
<evidence type="ECO:0000256" key="9">
    <source>
        <dbReference type="ARBA" id="ARBA00022884"/>
    </source>
</evidence>
<dbReference type="SUPFAM" id="SSF50249">
    <property type="entry name" value="Nucleic acid-binding proteins"/>
    <property type="match status" value="2"/>
</dbReference>
<gene>
    <name evidence="13" type="ORF">PLXY2_LOCUS548</name>
</gene>
<dbReference type="SMART" id="SM00955">
    <property type="entry name" value="RNB"/>
    <property type="match status" value="1"/>
</dbReference>
<protein>
    <submittedName>
        <fullName evidence="13">(diamondback moth) hypothetical protein</fullName>
    </submittedName>
</protein>
<dbReference type="InterPro" id="IPR001900">
    <property type="entry name" value="RNase_II/R"/>
</dbReference>
<feature type="compositionally biased region" description="Polar residues" evidence="11">
    <location>
        <begin position="63"/>
        <end position="72"/>
    </location>
</feature>
<evidence type="ECO:0000256" key="10">
    <source>
        <dbReference type="RuleBase" id="RU003901"/>
    </source>
</evidence>
<dbReference type="InterPro" id="IPR050180">
    <property type="entry name" value="RNR_Ribonuclease"/>
</dbReference>
<dbReference type="FunFam" id="2.40.50.700:FF:000003">
    <property type="entry name" value="DIS3-like exonuclease 2"/>
    <property type="match status" value="1"/>
</dbReference>
<keyword evidence="9" id="KW-0694">RNA-binding</keyword>
<dbReference type="InterPro" id="IPR022966">
    <property type="entry name" value="RNase_II/R_CS"/>
</dbReference>
<proteinExistence type="inferred from homology"/>
<feature type="region of interest" description="Disordered" evidence="11">
    <location>
        <begin position="1"/>
        <end position="72"/>
    </location>
</feature>
<dbReference type="GO" id="GO:0006402">
    <property type="term" value="P:mRNA catabolic process"/>
    <property type="evidence" value="ECO:0007669"/>
    <property type="project" value="TreeGrafter"/>
</dbReference>
<dbReference type="PANTHER" id="PTHR23355">
    <property type="entry name" value="RIBONUCLEASE"/>
    <property type="match status" value="1"/>
</dbReference>
<dbReference type="GO" id="GO:0000175">
    <property type="term" value="F:3'-5'-RNA exonuclease activity"/>
    <property type="evidence" value="ECO:0007669"/>
    <property type="project" value="UniProtKB-ARBA"/>
</dbReference>
<comment type="caution">
    <text evidence="13">The sequence shown here is derived from an EMBL/GenBank/DDBJ whole genome shotgun (WGS) entry which is preliminary data.</text>
</comment>
<evidence type="ECO:0000256" key="3">
    <source>
        <dbReference type="ARBA" id="ARBA00022490"/>
    </source>
</evidence>
<evidence type="ECO:0000256" key="4">
    <source>
        <dbReference type="ARBA" id="ARBA00022722"/>
    </source>
</evidence>
<comment type="subcellular location">
    <subcellularLocation>
        <location evidence="1">Cytoplasm</location>
    </subcellularLocation>
</comment>
<dbReference type="Gene3D" id="2.40.50.690">
    <property type="match status" value="1"/>
</dbReference>
<feature type="region of interest" description="Disordered" evidence="11">
    <location>
        <begin position="262"/>
        <end position="298"/>
    </location>
</feature>
<dbReference type="InterPro" id="IPR041505">
    <property type="entry name" value="Dis3_CSD2"/>
</dbReference>
<comment type="similarity">
    <text evidence="2 10">Belongs to the RNR ribonuclease family.</text>
</comment>
<feature type="domain" description="RNB" evidence="12">
    <location>
        <begin position="511"/>
        <end position="857"/>
    </location>
</feature>
<keyword evidence="6" id="KW-0378">Hydrolase</keyword>
<evidence type="ECO:0000256" key="5">
    <source>
        <dbReference type="ARBA" id="ARBA00022723"/>
    </source>
</evidence>
<dbReference type="GO" id="GO:0010587">
    <property type="term" value="P:miRNA catabolic process"/>
    <property type="evidence" value="ECO:0007669"/>
    <property type="project" value="TreeGrafter"/>
</dbReference>
<keyword evidence="3" id="KW-0963">Cytoplasm</keyword>
<dbReference type="GO" id="GO:0008266">
    <property type="term" value="F:poly(U) RNA binding"/>
    <property type="evidence" value="ECO:0007669"/>
    <property type="project" value="UniProtKB-ARBA"/>
</dbReference>
<feature type="compositionally biased region" description="Basic and acidic residues" evidence="11">
    <location>
        <begin position="284"/>
        <end position="296"/>
    </location>
</feature>
<dbReference type="Proteomes" id="UP000653454">
    <property type="component" value="Unassembled WGS sequence"/>
</dbReference>
<dbReference type="PROSITE" id="PS01175">
    <property type="entry name" value="RIBONUCLEASE_II"/>
    <property type="match status" value="1"/>
</dbReference>
<dbReference type="Pfam" id="PF00773">
    <property type="entry name" value="RNB"/>
    <property type="match status" value="1"/>
</dbReference>
<organism evidence="13 14">
    <name type="scientific">Plutella xylostella</name>
    <name type="common">Diamondback moth</name>
    <name type="synonym">Plutella maculipennis</name>
    <dbReference type="NCBI Taxonomy" id="51655"/>
    <lineage>
        <taxon>Eukaryota</taxon>
        <taxon>Metazoa</taxon>
        <taxon>Ecdysozoa</taxon>
        <taxon>Arthropoda</taxon>
        <taxon>Hexapoda</taxon>
        <taxon>Insecta</taxon>
        <taxon>Pterygota</taxon>
        <taxon>Neoptera</taxon>
        <taxon>Endopterygota</taxon>
        <taxon>Lepidoptera</taxon>
        <taxon>Glossata</taxon>
        <taxon>Ditrysia</taxon>
        <taxon>Yponomeutoidea</taxon>
        <taxon>Plutellidae</taxon>
        <taxon>Plutella</taxon>
    </lineage>
</organism>
<evidence type="ECO:0000256" key="6">
    <source>
        <dbReference type="ARBA" id="ARBA00022801"/>
    </source>
</evidence>
<keyword evidence="7" id="KW-0269">Exonuclease</keyword>
<dbReference type="Gene3D" id="2.40.50.700">
    <property type="match status" value="1"/>
</dbReference>
<feature type="compositionally biased region" description="Basic residues" evidence="11">
    <location>
        <begin position="272"/>
        <end position="283"/>
    </location>
</feature>
<dbReference type="GO" id="GO:0000932">
    <property type="term" value="C:P-body"/>
    <property type="evidence" value="ECO:0007669"/>
    <property type="project" value="TreeGrafter"/>
</dbReference>
<reference evidence="13" key="1">
    <citation type="submission" date="2020-11" db="EMBL/GenBank/DDBJ databases">
        <authorList>
            <person name="Whiteford S."/>
        </authorList>
    </citation>
    <scope>NUCLEOTIDE SEQUENCE</scope>
</reference>
<dbReference type="PANTHER" id="PTHR23355:SF9">
    <property type="entry name" value="DIS3-LIKE EXONUCLEASE 2"/>
    <property type="match status" value="1"/>
</dbReference>
<dbReference type="InterPro" id="IPR012340">
    <property type="entry name" value="NA-bd_OB-fold"/>
</dbReference>